<reference evidence="3" key="1">
    <citation type="journal article" date="2019" name="Int. J. Syst. Evol. Microbiol.">
        <title>The Global Catalogue of Microorganisms (GCM) 10K type strain sequencing project: providing services to taxonomists for standard genome sequencing and annotation.</title>
        <authorList>
            <consortium name="The Broad Institute Genomics Platform"/>
            <consortium name="The Broad Institute Genome Sequencing Center for Infectious Disease"/>
            <person name="Wu L."/>
            <person name="Ma J."/>
        </authorList>
    </citation>
    <scope>NUCLEOTIDE SEQUENCE [LARGE SCALE GENOMIC DNA]</scope>
    <source>
        <strain evidence="3">JCM 32105</strain>
    </source>
</reference>
<proteinExistence type="predicted"/>
<keyword evidence="3" id="KW-1185">Reference proteome</keyword>
<sequence>MRPPLPAALADEEGCKDGRGVCFRRSEIWCRCDVVGDYAERRTILAIRPEEYKLPNMPKAFYILTPVEQLYKMYNEAKEREYPLFEANIREYLGRNAINKGIIETLKHPQDRSNFFYYNNGVTIVCNNVKTAANSNQIEVIKPQIVNGCQTVNSINEVLSTYTHEDITKEFSGTFVMVKILQVVETKQSFYRDVVKYTNKQNSINENVFGGKTDLFVRVQKEFKERGFLLLIKPSDKNTFSSEYCTKEKLNELLKLANGFSKR</sequence>
<evidence type="ECO:0000313" key="2">
    <source>
        <dbReference type="EMBL" id="GAA4468028.1"/>
    </source>
</evidence>
<name>A0ABP8NIS0_9BACT</name>
<feature type="domain" description="Abortive phage infection protein C-terminal" evidence="1">
    <location>
        <begin position="85"/>
        <end position="224"/>
    </location>
</feature>
<gene>
    <name evidence="2" type="ORF">GCM10023093_24870</name>
</gene>
<accession>A0ABP8NIS0</accession>
<dbReference type="InterPro" id="IPR018891">
    <property type="entry name" value="AIPR_C"/>
</dbReference>
<dbReference type="Proteomes" id="UP001500067">
    <property type="component" value="Unassembled WGS sequence"/>
</dbReference>
<protein>
    <recommendedName>
        <fullName evidence="1">Abortive phage infection protein C-terminal domain-containing protein</fullName>
    </recommendedName>
</protein>
<dbReference type="EMBL" id="BAABFA010000018">
    <property type="protein sequence ID" value="GAA4468028.1"/>
    <property type="molecule type" value="Genomic_DNA"/>
</dbReference>
<dbReference type="Pfam" id="PF10592">
    <property type="entry name" value="AIPR"/>
    <property type="match status" value="1"/>
</dbReference>
<evidence type="ECO:0000259" key="1">
    <source>
        <dbReference type="Pfam" id="PF10592"/>
    </source>
</evidence>
<evidence type="ECO:0000313" key="3">
    <source>
        <dbReference type="Proteomes" id="UP001500067"/>
    </source>
</evidence>
<comment type="caution">
    <text evidence="2">The sequence shown here is derived from an EMBL/GenBank/DDBJ whole genome shotgun (WGS) entry which is preliminary data.</text>
</comment>
<organism evidence="2 3">
    <name type="scientific">Nemorincola caseinilytica</name>
    <dbReference type="NCBI Taxonomy" id="2054315"/>
    <lineage>
        <taxon>Bacteria</taxon>
        <taxon>Pseudomonadati</taxon>
        <taxon>Bacteroidota</taxon>
        <taxon>Chitinophagia</taxon>
        <taxon>Chitinophagales</taxon>
        <taxon>Chitinophagaceae</taxon>
        <taxon>Nemorincola</taxon>
    </lineage>
</organism>